<evidence type="ECO:0000313" key="4">
    <source>
        <dbReference type="Proteomes" id="UP000006324"/>
    </source>
</evidence>
<comment type="caution">
    <text evidence="3">The sequence shown here is derived from an EMBL/GenBank/DDBJ whole genome shotgun (WGS) entry which is preliminary data.</text>
</comment>
<evidence type="ECO:0000259" key="2">
    <source>
        <dbReference type="PROSITE" id="PS50943"/>
    </source>
</evidence>
<dbReference type="InterPro" id="IPR049639">
    <property type="entry name" value="RstR"/>
</dbReference>
<protein>
    <submittedName>
        <fullName evidence="3">DNA-binding helix-turn-helix protein</fullName>
    </submittedName>
</protein>
<dbReference type="InterPro" id="IPR010982">
    <property type="entry name" value="Lambda_DNA-bd_dom_sf"/>
</dbReference>
<dbReference type="AlphaFoldDB" id="A0A0F6HC15"/>
<dbReference type="Proteomes" id="UP000006324">
    <property type="component" value="Unassembled WGS sequence"/>
</dbReference>
<dbReference type="SUPFAM" id="SSF47413">
    <property type="entry name" value="lambda repressor-like DNA-binding domains"/>
    <property type="match status" value="1"/>
</dbReference>
<organism evidence="3 4">
    <name type="scientific">Leptospira interrogans str. UI 12621</name>
    <dbReference type="NCBI Taxonomy" id="1049937"/>
    <lineage>
        <taxon>Bacteria</taxon>
        <taxon>Pseudomonadati</taxon>
        <taxon>Spirochaetota</taxon>
        <taxon>Spirochaetia</taxon>
        <taxon>Leptospirales</taxon>
        <taxon>Leptospiraceae</taxon>
        <taxon>Leptospira</taxon>
    </lineage>
</organism>
<accession>A0A0F6HC15</accession>
<dbReference type="PANTHER" id="PTHR46558">
    <property type="entry name" value="TRACRIPTIONAL REGULATORY PROTEIN-RELATED-RELATED"/>
    <property type="match status" value="1"/>
</dbReference>
<sequence length="117" mass="13360">MSPFSDKVKKLRKEKGWSQDEFAAKIGVHGRHIGKYENGSTMPNSETVIKMAKVFEVSTDYLLLEEVNASPTSKIRDQALLKEFEIVDQMNEKDREVIKSLIDAFIKKGRMEQVLGK</sequence>
<dbReference type="PANTHER" id="PTHR46558:SF4">
    <property type="entry name" value="DNA-BIDING PHAGE PROTEIN"/>
    <property type="match status" value="1"/>
</dbReference>
<dbReference type="RefSeq" id="WP_000074464.1">
    <property type="nucleotide sequence ID" value="NZ_AHNQ02000021.1"/>
</dbReference>
<dbReference type="Pfam" id="PF01381">
    <property type="entry name" value="HTH_3"/>
    <property type="match status" value="1"/>
</dbReference>
<dbReference type="InterPro" id="IPR001387">
    <property type="entry name" value="Cro/C1-type_HTH"/>
</dbReference>
<dbReference type="EMBL" id="AHNQ02000021">
    <property type="protein sequence ID" value="EKO25842.1"/>
    <property type="molecule type" value="Genomic_DNA"/>
</dbReference>
<keyword evidence="1 3" id="KW-0238">DNA-binding</keyword>
<dbReference type="NCBIfam" id="NF041951">
    <property type="entry name" value="phage_RstR"/>
    <property type="match status" value="1"/>
</dbReference>
<dbReference type="GO" id="GO:0003677">
    <property type="term" value="F:DNA binding"/>
    <property type="evidence" value="ECO:0007669"/>
    <property type="project" value="UniProtKB-KW"/>
</dbReference>
<dbReference type="Gene3D" id="1.10.260.40">
    <property type="entry name" value="lambda repressor-like DNA-binding domains"/>
    <property type="match status" value="1"/>
</dbReference>
<dbReference type="CDD" id="cd00093">
    <property type="entry name" value="HTH_XRE"/>
    <property type="match status" value="1"/>
</dbReference>
<evidence type="ECO:0000313" key="3">
    <source>
        <dbReference type="EMBL" id="EKO25842.1"/>
    </source>
</evidence>
<feature type="domain" description="HTH cro/C1-type" evidence="2">
    <location>
        <begin position="8"/>
        <end position="62"/>
    </location>
</feature>
<dbReference type="PROSITE" id="PS50943">
    <property type="entry name" value="HTH_CROC1"/>
    <property type="match status" value="1"/>
</dbReference>
<evidence type="ECO:0000256" key="1">
    <source>
        <dbReference type="ARBA" id="ARBA00023125"/>
    </source>
</evidence>
<reference evidence="3 4" key="1">
    <citation type="submission" date="2012-09" db="EMBL/GenBank/DDBJ databases">
        <authorList>
            <person name="Harkins D.M."/>
            <person name="Durkin A.S."/>
            <person name="Brinkac L.M."/>
            <person name="Selengut J.D."/>
            <person name="Sanka R."/>
            <person name="DePew J."/>
            <person name="Purushe J."/>
            <person name="Chanthongthip A."/>
            <person name="Lattana O."/>
            <person name="Phetsouvanh R."/>
            <person name="Newton P.N."/>
            <person name="Vinetz J.M."/>
            <person name="Sutton G.G."/>
            <person name="Nelson W.C."/>
            <person name="Fouts D.E."/>
        </authorList>
    </citation>
    <scope>NUCLEOTIDE SEQUENCE [LARGE SCALE GENOMIC DNA]</scope>
    <source>
        <strain evidence="3 4">UI 12621</strain>
    </source>
</reference>
<proteinExistence type="predicted"/>
<gene>
    <name evidence="3" type="ORF">LEP1GSC104_4945</name>
</gene>
<dbReference type="SMART" id="SM00530">
    <property type="entry name" value="HTH_XRE"/>
    <property type="match status" value="1"/>
</dbReference>
<name>A0A0F6HC15_LEPIR</name>